<organism evidence="1 2">
    <name type="scientific">Arachis hypogaea</name>
    <name type="common">Peanut</name>
    <dbReference type="NCBI Taxonomy" id="3818"/>
    <lineage>
        <taxon>Eukaryota</taxon>
        <taxon>Viridiplantae</taxon>
        <taxon>Streptophyta</taxon>
        <taxon>Embryophyta</taxon>
        <taxon>Tracheophyta</taxon>
        <taxon>Spermatophyta</taxon>
        <taxon>Magnoliopsida</taxon>
        <taxon>eudicotyledons</taxon>
        <taxon>Gunneridae</taxon>
        <taxon>Pentapetalae</taxon>
        <taxon>rosids</taxon>
        <taxon>fabids</taxon>
        <taxon>Fabales</taxon>
        <taxon>Fabaceae</taxon>
        <taxon>Papilionoideae</taxon>
        <taxon>50 kb inversion clade</taxon>
        <taxon>dalbergioids sensu lato</taxon>
        <taxon>Dalbergieae</taxon>
        <taxon>Pterocarpus clade</taxon>
        <taxon>Arachis</taxon>
    </lineage>
</organism>
<evidence type="ECO:0000313" key="2">
    <source>
        <dbReference type="Proteomes" id="UP000289738"/>
    </source>
</evidence>
<keyword evidence="2" id="KW-1185">Reference proteome</keyword>
<sequence>MRKQWSQKKIESEYSPVSILDINDYKYLYGPDFLDYSNSLMSPTMWESLEKKLLADEIEDRAMKNKGYSSELEMKICNLLKMI</sequence>
<name>A0A445EFW4_ARAHY</name>
<evidence type="ECO:0000313" key="1">
    <source>
        <dbReference type="EMBL" id="RYR74416.1"/>
    </source>
</evidence>
<reference evidence="1 2" key="1">
    <citation type="submission" date="2019-01" db="EMBL/GenBank/DDBJ databases">
        <title>Sequencing of cultivated peanut Arachis hypogaea provides insights into genome evolution and oil improvement.</title>
        <authorList>
            <person name="Chen X."/>
        </authorList>
    </citation>
    <scope>NUCLEOTIDE SEQUENCE [LARGE SCALE GENOMIC DNA]</scope>
    <source>
        <strain evidence="2">cv. Fuhuasheng</strain>
        <tissue evidence="1">Leaves</tissue>
    </source>
</reference>
<comment type="caution">
    <text evidence="1">The sequence shown here is derived from an EMBL/GenBank/DDBJ whole genome shotgun (WGS) entry which is preliminary data.</text>
</comment>
<gene>
    <name evidence="1" type="ORF">Ahy_A02g009133</name>
</gene>
<dbReference type="AlphaFoldDB" id="A0A445EFW4"/>
<protein>
    <submittedName>
        <fullName evidence="1">Uncharacterized protein</fullName>
    </submittedName>
</protein>
<accession>A0A445EFW4</accession>
<proteinExistence type="predicted"/>
<dbReference type="EMBL" id="SDMP01000002">
    <property type="protein sequence ID" value="RYR74416.1"/>
    <property type="molecule type" value="Genomic_DNA"/>
</dbReference>
<dbReference type="Proteomes" id="UP000289738">
    <property type="component" value="Chromosome A02"/>
</dbReference>